<accession>A0ACC1Q599</accession>
<dbReference type="Proteomes" id="UP001144978">
    <property type="component" value="Unassembled WGS sequence"/>
</dbReference>
<sequence>MVDPTYPLFPVFAFVGFLVVLIPLPWHLEAWNSATCYYMMWTSLSCLNQFVNCVVWAHDAIDHAPAWCEISTRLTIAASVGIPAAAMCINQRLYNISRAQTVMVTRAEKRRAIVIDTAICVLFPFVVTALSYVVQGHRYNILEQLGCFPALYNTLLTYFLVNWWPLVLGTIASIYCGLSLLEFNRRRAQFNELLASKNSSLTLGRYFRLMALSMTSLVLLIPVSSYGIYLNVTAQPLGPWISWSDTHFDFGRIEQIAAVMWRINPSAVVVHELNRWLSPACAIIFFIYFGVASEARRHYREAARFLLGKCGLRSSAAIFEGWTTVVQVRSKRLRRCSSDIHVRSGSSGPTPTKPITTGEALPPYPCPACRVASKSAASSIPSFREEKRTYYTLGSSPTLPSGLSRAIARDHDDLAGEASLPSHPSLLTSDYYSPTNSSFSHDSEQSAVSLSYTDIEAAYGARIPSFVSLQVDHSSEPPTPFACHHVSL</sequence>
<name>A0ACC1Q599_9APHY</name>
<evidence type="ECO:0000313" key="1">
    <source>
        <dbReference type="EMBL" id="KAJ3010642.1"/>
    </source>
</evidence>
<reference evidence="1" key="1">
    <citation type="submission" date="2022-08" db="EMBL/GenBank/DDBJ databases">
        <title>Genome Sequence of Pycnoporus sanguineus.</title>
        <authorList>
            <person name="Buettner E."/>
        </authorList>
    </citation>
    <scope>NUCLEOTIDE SEQUENCE</scope>
    <source>
        <strain evidence="1">CG-C14</strain>
    </source>
</reference>
<gene>
    <name evidence="1" type="ORF">NUW54_g2417</name>
</gene>
<protein>
    <submittedName>
        <fullName evidence="1">Uncharacterized protein</fullName>
    </submittedName>
</protein>
<proteinExistence type="predicted"/>
<organism evidence="1 2">
    <name type="scientific">Trametes sanguinea</name>
    <dbReference type="NCBI Taxonomy" id="158606"/>
    <lineage>
        <taxon>Eukaryota</taxon>
        <taxon>Fungi</taxon>
        <taxon>Dikarya</taxon>
        <taxon>Basidiomycota</taxon>
        <taxon>Agaricomycotina</taxon>
        <taxon>Agaricomycetes</taxon>
        <taxon>Polyporales</taxon>
        <taxon>Polyporaceae</taxon>
        <taxon>Trametes</taxon>
    </lineage>
</organism>
<comment type="caution">
    <text evidence="1">The sequence shown here is derived from an EMBL/GenBank/DDBJ whole genome shotgun (WGS) entry which is preliminary data.</text>
</comment>
<dbReference type="EMBL" id="JANSHE010000455">
    <property type="protein sequence ID" value="KAJ3010642.1"/>
    <property type="molecule type" value="Genomic_DNA"/>
</dbReference>
<keyword evidence="2" id="KW-1185">Reference proteome</keyword>
<evidence type="ECO:0000313" key="2">
    <source>
        <dbReference type="Proteomes" id="UP001144978"/>
    </source>
</evidence>